<dbReference type="SMART" id="SM00347">
    <property type="entry name" value="HTH_MARR"/>
    <property type="match status" value="1"/>
</dbReference>
<dbReference type="InterPro" id="IPR036390">
    <property type="entry name" value="WH_DNA-bd_sf"/>
</dbReference>
<sequence>MDFNQMDDIEKIEFLLRKICFDIKQKGRTILGDYKITPPQFNALQILANHDNLTISELSNKLYLAPSTITDLVDRMENNGLVERVRTKEDRRTVRIHVLDKGYEIINKVIEERCRYIDTLLEETSEEDKKIFIKYLEYFYNDIST</sequence>
<dbReference type="PANTHER" id="PTHR42756">
    <property type="entry name" value="TRANSCRIPTIONAL REGULATOR, MARR"/>
    <property type="match status" value="1"/>
</dbReference>
<gene>
    <name evidence="5" type="ORF">Q428_07540</name>
</gene>
<dbReference type="OrthoDB" id="9790052at2"/>
<keyword evidence="6" id="KW-1185">Reference proteome</keyword>
<reference evidence="5 6" key="1">
    <citation type="journal article" date="2014" name="Genome Announc.">
        <title>Draft Genome Sequence of Fervidicella metallireducens Strain AeBT, an Iron-Reducing Thermoanaerobe from the Great Artesian Basin.</title>
        <authorList>
            <person name="Patel B.K."/>
        </authorList>
    </citation>
    <scope>NUCLEOTIDE SEQUENCE [LARGE SCALE GENOMIC DNA]</scope>
    <source>
        <strain evidence="5 6">AeB</strain>
    </source>
</reference>
<dbReference type="RefSeq" id="WP_035379572.1">
    <property type="nucleotide sequence ID" value="NZ_AZQP01000019.1"/>
</dbReference>
<dbReference type="STRING" id="1403537.Q428_07540"/>
<evidence type="ECO:0000256" key="2">
    <source>
        <dbReference type="ARBA" id="ARBA00023125"/>
    </source>
</evidence>
<comment type="caution">
    <text evidence="5">The sequence shown here is derived from an EMBL/GenBank/DDBJ whole genome shotgun (WGS) entry which is preliminary data.</text>
</comment>
<dbReference type="GO" id="GO:0003700">
    <property type="term" value="F:DNA-binding transcription factor activity"/>
    <property type="evidence" value="ECO:0007669"/>
    <property type="project" value="InterPro"/>
</dbReference>
<evidence type="ECO:0000259" key="4">
    <source>
        <dbReference type="PROSITE" id="PS50995"/>
    </source>
</evidence>
<evidence type="ECO:0000313" key="6">
    <source>
        <dbReference type="Proteomes" id="UP000019681"/>
    </source>
</evidence>
<dbReference type="Pfam" id="PF01047">
    <property type="entry name" value="MarR"/>
    <property type="match status" value="1"/>
</dbReference>
<dbReference type="InterPro" id="IPR036388">
    <property type="entry name" value="WH-like_DNA-bd_sf"/>
</dbReference>
<organism evidence="5 6">
    <name type="scientific">Fervidicella metallireducens AeB</name>
    <dbReference type="NCBI Taxonomy" id="1403537"/>
    <lineage>
        <taxon>Bacteria</taxon>
        <taxon>Bacillati</taxon>
        <taxon>Bacillota</taxon>
        <taxon>Clostridia</taxon>
        <taxon>Eubacteriales</taxon>
        <taxon>Clostridiaceae</taxon>
        <taxon>Fervidicella</taxon>
    </lineage>
</organism>
<dbReference type="GO" id="GO:0003677">
    <property type="term" value="F:DNA binding"/>
    <property type="evidence" value="ECO:0007669"/>
    <property type="project" value="UniProtKB-KW"/>
</dbReference>
<dbReference type="PANTHER" id="PTHR42756:SF1">
    <property type="entry name" value="TRANSCRIPTIONAL REPRESSOR OF EMRAB OPERON"/>
    <property type="match status" value="1"/>
</dbReference>
<keyword evidence="1" id="KW-0805">Transcription regulation</keyword>
<dbReference type="InterPro" id="IPR000835">
    <property type="entry name" value="HTH_MarR-typ"/>
</dbReference>
<evidence type="ECO:0000256" key="3">
    <source>
        <dbReference type="ARBA" id="ARBA00023163"/>
    </source>
</evidence>
<dbReference type="EMBL" id="AZQP01000019">
    <property type="protein sequence ID" value="EYE88522.1"/>
    <property type="molecule type" value="Genomic_DNA"/>
</dbReference>
<dbReference type="Proteomes" id="UP000019681">
    <property type="component" value="Unassembled WGS sequence"/>
</dbReference>
<accession>A0A017RV34</accession>
<dbReference type="PROSITE" id="PS50995">
    <property type="entry name" value="HTH_MARR_2"/>
    <property type="match status" value="1"/>
</dbReference>
<keyword evidence="3" id="KW-0804">Transcription</keyword>
<evidence type="ECO:0000313" key="5">
    <source>
        <dbReference type="EMBL" id="EYE88522.1"/>
    </source>
</evidence>
<dbReference type="SUPFAM" id="SSF46785">
    <property type="entry name" value="Winged helix' DNA-binding domain"/>
    <property type="match status" value="1"/>
</dbReference>
<feature type="domain" description="HTH marR-type" evidence="4">
    <location>
        <begin position="9"/>
        <end position="141"/>
    </location>
</feature>
<evidence type="ECO:0000256" key="1">
    <source>
        <dbReference type="ARBA" id="ARBA00023015"/>
    </source>
</evidence>
<protein>
    <recommendedName>
        <fullName evidence="4">HTH marR-type domain-containing protein</fullName>
    </recommendedName>
</protein>
<dbReference type="Gene3D" id="1.10.10.10">
    <property type="entry name" value="Winged helix-like DNA-binding domain superfamily/Winged helix DNA-binding domain"/>
    <property type="match status" value="1"/>
</dbReference>
<dbReference type="AlphaFoldDB" id="A0A017RV34"/>
<proteinExistence type="predicted"/>
<name>A0A017RV34_9CLOT</name>
<dbReference type="PRINTS" id="PR00598">
    <property type="entry name" value="HTHMARR"/>
</dbReference>
<keyword evidence="2" id="KW-0238">DNA-binding</keyword>